<reference evidence="2 3" key="1">
    <citation type="submission" date="2024-06" db="EMBL/GenBank/DDBJ databases">
        <authorList>
            <person name="Chen R.Y."/>
        </authorList>
    </citation>
    <scope>NUCLEOTIDE SEQUENCE [LARGE SCALE GENOMIC DNA]</scope>
    <source>
        <strain evidence="2 3">D2</strain>
    </source>
</reference>
<dbReference type="RefSeq" id="WP_350402999.1">
    <property type="nucleotide sequence ID" value="NZ_JBELOE010000280.1"/>
</dbReference>
<feature type="compositionally biased region" description="Basic residues" evidence="1">
    <location>
        <begin position="44"/>
        <end position="53"/>
    </location>
</feature>
<keyword evidence="3" id="KW-1185">Reference proteome</keyword>
<evidence type="ECO:0000313" key="3">
    <source>
        <dbReference type="Proteomes" id="UP001467690"/>
    </source>
</evidence>
<dbReference type="Proteomes" id="UP001467690">
    <property type="component" value="Unassembled WGS sequence"/>
</dbReference>
<dbReference type="EMBL" id="JBELOE010000280">
    <property type="protein sequence ID" value="MER2493973.1"/>
    <property type="molecule type" value="Genomic_DNA"/>
</dbReference>
<feature type="compositionally biased region" description="Basic and acidic residues" evidence="1">
    <location>
        <begin position="65"/>
        <end position="88"/>
    </location>
</feature>
<comment type="caution">
    <text evidence="2">The sequence shown here is derived from an EMBL/GenBank/DDBJ whole genome shotgun (WGS) entry which is preliminary data.</text>
</comment>
<evidence type="ECO:0000313" key="2">
    <source>
        <dbReference type="EMBL" id="MER2493973.1"/>
    </source>
</evidence>
<sequence length="88" mass="10477">MNMDMIIPFMPRVVQDKLKPPRLNVAKISKEPKTSQETREEKYYKHRLAHKRHEQLSDSETATESGEKDTQEKQKSNDERHHHIDILI</sequence>
<feature type="compositionally biased region" description="Basic and acidic residues" evidence="1">
    <location>
        <begin position="28"/>
        <end position="43"/>
    </location>
</feature>
<protein>
    <submittedName>
        <fullName evidence="2">Uncharacterized protein</fullName>
    </submittedName>
</protein>
<feature type="region of interest" description="Disordered" evidence="1">
    <location>
        <begin position="24"/>
        <end position="88"/>
    </location>
</feature>
<accession>A0ABV1RM05</accession>
<proteinExistence type="predicted"/>
<gene>
    <name evidence="2" type="ORF">ABS311_19030</name>
</gene>
<organism evidence="2 3">
    <name type="scientific">Catenovulum sediminis</name>
    <dbReference type="NCBI Taxonomy" id="1740262"/>
    <lineage>
        <taxon>Bacteria</taxon>
        <taxon>Pseudomonadati</taxon>
        <taxon>Pseudomonadota</taxon>
        <taxon>Gammaproteobacteria</taxon>
        <taxon>Alteromonadales</taxon>
        <taxon>Alteromonadaceae</taxon>
        <taxon>Catenovulum</taxon>
    </lineage>
</organism>
<evidence type="ECO:0000256" key="1">
    <source>
        <dbReference type="SAM" id="MobiDB-lite"/>
    </source>
</evidence>
<name>A0ABV1RM05_9ALTE</name>